<dbReference type="EMBL" id="JACIHI010000015">
    <property type="protein sequence ID" value="MBB4442208.1"/>
    <property type="molecule type" value="Genomic_DNA"/>
</dbReference>
<proteinExistence type="predicted"/>
<reference evidence="1 2" key="1">
    <citation type="submission" date="2020-08" db="EMBL/GenBank/DDBJ databases">
        <title>Genomic Encyclopedia of Type Strains, Phase IV (KMG-V): Genome sequencing to study the core and pangenomes of soil and plant-associated prokaryotes.</title>
        <authorList>
            <person name="Whitman W."/>
        </authorList>
    </citation>
    <scope>NUCLEOTIDE SEQUENCE [LARGE SCALE GENOMIC DNA]</scope>
    <source>
        <strain evidence="1 2">SEMIA 414</strain>
    </source>
</reference>
<evidence type="ECO:0000313" key="1">
    <source>
        <dbReference type="EMBL" id="MBB4442208.1"/>
    </source>
</evidence>
<accession>A0A7W6XX56</accession>
<name>A0A7W6XX56_9HYPH</name>
<dbReference type="Pfam" id="PF07080">
    <property type="entry name" value="DUF1348"/>
    <property type="match status" value="1"/>
</dbReference>
<dbReference type="InterPro" id="IPR009783">
    <property type="entry name" value="DUF1348"/>
</dbReference>
<comment type="caution">
    <text evidence="1">The sequence shown here is derived from an EMBL/GenBank/DDBJ whole genome shotgun (WGS) entry which is preliminary data.</text>
</comment>
<dbReference type="SUPFAM" id="SSF54427">
    <property type="entry name" value="NTF2-like"/>
    <property type="match status" value="1"/>
</dbReference>
<protein>
    <submittedName>
        <fullName evidence="1">Nuclear transport factor 2 (NTF2) superfamily protein</fullName>
    </submittedName>
</protein>
<dbReference type="AlphaFoldDB" id="A0A7W6XX56"/>
<dbReference type="Proteomes" id="UP000533724">
    <property type="component" value="Unassembled WGS sequence"/>
</dbReference>
<sequence>MSSLVPPFTLETATQKVRLAEDGWNSRDHSAGGRTTIPV</sequence>
<dbReference type="InterPro" id="IPR032710">
    <property type="entry name" value="NTF2-like_dom_sf"/>
</dbReference>
<evidence type="ECO:0000313" key="2">
    <source>
        <dbReference type="Proteomes" id="UP000533724"/>
    </source>
</evidence>
<gene>
    <name evidence="1" type="ORF">GGE15_005501</name>
</gene>
<organism evidence="1 2">
    <name type="scientific">Rhizobium esperanzae</name>
    <dbReference type="NCBI Taxonomy" id="1967781"/>
    <lineage>
        <taxon>Bacteria</taxon>
        <taxon>Pseudomonadati</taxon>
        <taxon>Pseudomonadota</taxon>
        <taxon>Alphaproteobacteria</taxon>
        <taxon>Hyphomicrobiales</taxon>
        <taxon>Rhizobiaceae</taxon>
        <taxon>Rhizobium/Agrobacterium group</taxon>
        <taxon>Rhizobium</taxon>
    </lineage>
</organism>